<accession>A0A9F5IYX2</accession>
<proteinExistence type="predicted"/>
<gene>
    <name evidence="3" type="primary">LOC112541837</name>
</gene>
<feature type="compositionally biased region" description="Acidic residues" evidence="1">
    <location>
        <begin position="42"/>
        <end position="52"/>
    </location>
</feature>
<dbReference type="PANTHER" id="PTHR23039:SF5">
    <property type="entry name" value="ACTIN REMODELING REGULATOR NHS"/>
    <property type="match status" value="1"/>
</dbReference>
<protein>
    <submittedName>
        <fullName evidence="3">Nance-Horan syndrome protein-like</fullName>
    </submittedName>
</protein>
<dbReference type="GO" id="GO:0002088">
    <property type="term" value="P:lens development in camera-type eye"/>
    <property type="evidence" value="ECO:0007669"/>
    <property type="project" value="TreeGrafter"/>
</dbReference>
<dbReference type="Gene3D" id="1.20.5.340">
    <property type="match status" value="1"/>
</dbReference>
<dbReference type="GeneID" id="112541837"/>
<sequence>MPFAKRIVEPQRLCRRQHIASVLDESSGSELPQPGSHREDSGEAVDEPEEEAPAGLAAALPADGKENQEAAAAAAAAMMLDLCSVSNVALSRILRQLSDVAKHACTLFQEIEGEIQLTHRRVQALHSRIGGVQTILHSLDPKQEAVHRS</sequence>
<dbReference type="KEGG" id="pbi:112541837"/>
<dbReference type="GO" id="GO:0030154">
    <property type="term" value="P:cell differentiation"/>
    <property type="evidence" value="ECO:0007669"/>
    <property type="project" value="TreeGrafter"/>
</dbReference>
<name>A0A9F5IYX2_PYTBI</name>
<feature type="region of interest" description="Disordered" evidence="1">
    <location>
        <begin position="23"/>
        <end position="53"/>
    </location>
</feature>
<dbReference type="PANTHER" id="PTHR23039">
    <property type="entry name" value="NANCE-HORAN SYNDROME PROTEIN"/>
    <property type="match status" value="1"/>
</dbReference>
<dbReference type="RefSeq" id="XP_025028737.1">
    <property type="nucleotide sequence ID" value="XM_025172969.1"/>
</dbReference>
<keyword evidence="2" id="KW-1185">Reference proteome</keyword>
<evidence type="ECO:0000313" key="2">
    <source>
        <dbReference type="Proteomes" id="UP000695026"/>
    </source>
</evidence>
<dbReference type="OMA" id="SPPHWRE"/>
<dbReference type="AlphaFoldDB" id="A0A9F5IYX2"/>
<evidence type="ECO:0000313" key="3">
    <source>
        <dbReference type="RefSeq" id="XP_025028737.1"/>
    </source>
</evidence>
<dbReference type="Proteomes" id="UP000695026">
    <property type="component" value="Unplaced"/>
</dbReference>
<reference evidence="3" key="1">
    <citation type="submission" date="2025-08" db="UniProtKB">
        <authorList>
            <consortium name="RefSeq"/>
        </authorList>
    </citation>
    <scope>IDENTIFICATION</scope>
    <source>
        <tissue evidence="3">Liver</tissue>
    </source>
</reference>
<dbReference type="OrthoDB" id="8965057at2759"/>
<evidence type="ECO:0000256" key="1">
    <source>
        <dbReference type="SAM" id="MobiDB-lite"/>
    </source>
</evidence>
<organism evidence="2 3">
    <name type="scientific">Python bivittatus</name>
    <name type="common">Burmese python</name>
    <name type="synonym">Python molurus bivittatus</name>
    <dbReference type="NCBI Taxonomy" id="176946"/>
    <lineage>
        <taxon>Eukaryota</taxon>
        <taxon>Metazoa</taxon>
        <taxon>Chordata</taxon>
        <taxon>Craniata</taxon>
        <taxon>Vertebrata</taxon>
        <taxon>Euteleostomi</taxon>
        <taxon>Lepidosauria</taxon>
        <taxon>Squamata</taxon>
        <taxon>Bifurcata</taxon>
        <taxon>Unidentata</taxon>
        <taxon>Episquamata</taxon>
        <taxon>Toxicofera</taxon>
        <taxon>Serpentes</taxon>
        <taxon>Henophidia</taxon>
        <taxon>Pythonidae</taxon>
        <taxon>Python</taxon>
    </lineage>
</organism>